<keyword evidence="2" id="KW-1185">Reference proteome</keyword>
<dbReference type="SUPFAM" id="SSF52402">
    <property type="entry name" value="Adenine nucleotide alpha hydrolases-like"/>
    <property type="match status" value="1"/>
</dbReference>
<name>A0ABY5DQ36_9ACTN</name>
<dbReference type="InterPro" id="IPR014729">
    <property type="entry name" value="Rossmann-like_a/b/a_fold"/>
</dbReference>
<dbReference type="EMBL" id="CP098502">
    <property type="protein sequence ID" value="UTI64133.1"/>
    <property type="molecule type" value="Genomic_DNA"/>
</dbReference>
<organism evidence="1 2">
    <name type="scientific">Paraconexibacter antarcticus</name>
    <dbReference type="NCBI Taxonomy" id="2949664"/>
    <lineage>
        <taxon>Bacteria</taxon>
        <taxon>Bacillati</taxon>
        <taxon>Actinomycetota</taxon>
        <taxon>Thermoleophilia</taxon>
        <taxon>Solirubrobacterales</taxon>
        <taxon>Paraconexibacteraceae</taxon>
        <taxon>Paraconexibacter</taxon>
    </lineage>
</organism>
<evidence type="ECO:0000313" key="1">
    <source>
        <dbReference type="EMBL" id="UTI64133.1"/>
    </source>
</evidence>
<dbReference type="Proteomes" id="UP001056035">
    <property type="component" value="Chromosome"/>
</dbReference>
<dbReference type="Gene3D" id="3.40.50.620">
    <property type="entry name" value="HUPs"/>
    <property type="match status" value="1"/>
</dbReference>
<accession>A0ABY5DQ36</accession>
<evidence type="ECO:0000313" key="2">
    <source>
        <dbReference type="Proteomes" id="UP001056035"/>
    </source>
</evidence>
<dbReference type="RefSeq" id="WP_254570846.1">
    <property type="nucleotide sequence ID" value="NZ_CP098502.1"/>
</dbReference>
<proteinExistence type="predicted"/>
<protein>
    <recommendedName>
        <fullName evidence="3">Universal stress protein family protein</fullName>
    </recommendedName>
</protein>
<reference evidence="1 2" key="1">
    <citation type="submission" date="2022-06" db="EMBL/GenBank/DDBJ databases">
        <title>Paraconexibacter antarcticus.</title>
        <authorList>
            <person name="Kim C.S."/>
        </authorList>
    </citation>
    <scope>NUCLEOTIDE SEQUENCE [LARGE SCALE GENOMIC DNA]</scope>
    <source>
        <strain evidence="1 2">02-257</strain>
    </source>
</reference>
<evidence type="ECO:0008006" key="3">
    <source>
        <dbReference type="Google" id="ProtNLM"/>
    </source>
</evidence>
<gene>
    <name evidence="1" type="ORF">NBH00_22690</name>
</gene>
<sequence length="160" mass="17546">MSLYHVLVVAQRTAATSELIAAMVRRHEQSPVRFRLLMPFPPATPRAEAQQQLAEALEAMRTRDLAVDGEVGFGQALEVVVEAWDPRRWDEIIVSTLPGPLSTWLQIDLPHRVARMTGVEVTHVVAQPPRRTPVGAPPAPHHGPGVLAPLAVMGWGGHHH</sequence>